<proteinExistence type="predicted"/>
<sequence length="226" mass="24922">MSDLSIDFAAEGAIALITDQLDEDAKMLAPQFDPLKHNITWDAGSVLRPPLPTRPGVIGFTPQNSAQKSREALGVWRQTNLAYKLFGTKNQYDRNVRDIQTAQANGLPYANATVVEGLVYTYESPPAFKTKTGFAIIATWYDRPWEFFCAQGNWKPGFENLIKKTNKAGLQSIKAAFQTAVRLGVTDPQGFINPNVTTAGVQFIDIHYGSSAGKTQEMLDVVNKYA</sequence>
<evidence type="ECO:0000313" key="2">
    <source>
        <dbReference type="Proteomes" id="UP000308600"/>
    </source>
</evidence>
<reference evidence="1 2" key="1">
    <citation type="journal article" date="2019" name="Nat. Ecol. Evol.">
        <title>Megaphylogeny resolves global patterns of mushroom evolution.</title>
        <authorList>
            <person name="Varga T."/>
            <person name="Krizsan K."/>
            <person name="Foldi C."/>
            <person name="Dima B."/>
            <person name="Sanchez-Garcia M."/>
            <person name="Sanchez-Ramirez S."/>
            <person name="Szollosi G.J."/>
            <person name="Szarkandi J.G."/>
            <person name="Papp V."/>
            <person name="Albert L."/>
            <person name="Andreopoulos W."/>
            <person name="Angelini C."/>
            <person name="Antonin V."/>
            <person name="Barry K.W."/>
            <person name="Bougher N.L."/>
            <person name="Buchanan P."/>
            <person name="Buyck B."/>
            <person name="Bense V."/>
            <person name="Catcheside P."/>
            <person name="Chovatia M."/>
            <person name="Cooper J."/>
            <person name="Damon W."/>
            <person name="Desjardin D."/>
            <person name="Finy P."/>
            <person name="Geml J."/>
            <person name="Haridas S."/>
            <person name="Hughes K."/>
            <person name="Justo A."/>
            <person name="Karasinski D."/>
            <person name="Kautmanova I."/>
            <person name="Kiss B."/>
            <person name="Kocsube S."/>
            <person name="Kotiranta H."/>
            <person name="LaButti K.M."/>
            <person name="Lechner B.E."/>
            <person name="Liimatainen K."/>
            <person name="Lipzen A."/>
            <person name="Lukacs Z."/>
            <person name="Mihaltcheva S."/>
            <person name="Morgado L.N."/>
            <person name="Niskanen T."/>
            <person name="Noordeloos M.E."/>
            <person name="Ohm R.A."/>
            <person name="Ortiz-Santana B."/>
            <person name="Ovrebo C."/>
            <person name="Racz N."/>
            <person name="Riley R."/>
            <person name="Savchenko A."/>
            <person name="Shiryaev A."/>
            <person name="Soop K."/>
            <person name="Spirin V."/>
            <person name="Szebenyi C."/>
            <person name="Tomsovsky M."/>
            <person name="Tulloss R.E."/>
            <person name="Uehling J."/>
            <person name="Grigoriev I.V."/>
            <person name="Vagvolgyi C."/>
            <person name="Papp T."/>
            <person name="Martin F.M."/>
            <person name="Miettinen O."/>
            <person name="Hibbett D.S."/>
            <person name="Nagy L.G."/>
        </authorList>
    </citation>
    <scope>NUCLEOTIDE SEQUENCE [LARGE SCALE GENOMIC DNA]</scope>
    <source>
        <strain evidence="1 2">NL-1719</strain>
    </source>
</reference>
<organism evidence="1 2">
    <name type="scientific">Pluteus cervinus</name>
    <dbReference type="NCBI Taxonomy" id="181527"/>
    <lineage>
        <taxon>Eukaryota</taxon>
        <taxon>Fungi</taxon>
        <taxon>Dikarya</taxon>
        <taxon>Basidiomycota</taxon>
        <taxon>Agaricomycotina</taxon>
        <taxon>Agaricomycetes</taxon>
        <taxon>Agaricomycetidae</taxon>
        <taxon>Agaricales</taxon>
        <taxon>Pluteineae</taxon>
        <taxon>Pluteaceae</taxon>
        <taxon>Pluteus</taxon>
    </lineage>
</organism>
<accession>A0ACD3ASA0</accession>
<dbReference type="EMBL" id="ML208357">
    <property type="protein sequence ID" value="TFK68191.1"/>
    <property type="molecule type" value="Genomic_DNA"/>
</dbReference>
<name>A0ACD3ASA0_9AGAR</name>
<keyword evidence="2" id="KW-1185">Reference proteome</keyword>
<evidence type="ECO:0000313" key="1">
    <source>
        <dbReference type="EMBL" id="TFK68191.1"/>
    </source>
</evidence>
<protein>
    <submittedName>
        <fullName evidence="1">Uncharacterized protein</fullName>
    </submittedName>
</protein>
<dbReference type="Proteomes" id="UP000308600">
    <property type="component" value="Unassembled WGS sequence"/>
</dbReference>
<gene>
    <name evidence="1" type="ORF">BDN72DRAFT_858581</name>
</gene>